<protein>
    <submittedName>
        <fullName evidence="1">Unnamed protein product</fullName>
    </submittedName>
</protein>
<comment type="caution">
    <text evidence="1">The sequence shown here is derived from an EMBL/GenBank/DDBJ whole genome shotgun (WGS) entry which is preliminary data.</text>
</comment>
<evidence type="ECO:0000313" key="2">
    <source>
        <dbReference type="Proteomes" id="UP001165121"/>
    </source>
</evidence>
<proteinExistence type="predicted"/>
<name>A0A9W6XA75_9STRA</name>
<gene>
    <name evidence="1" type="ORF">Pfra01_000887300</name>
</gene>
<reference evidence="1" key="1">
    <citation type="submission" date="2023-04" db="EMBL/GenBank/DDBJ databases">
        <title>Phytophthora fragariaefolia NBRC 109709.</title>
        <authorList>
            <person name="Ichikawa N."/>
            <person name="Sato H."/>
            <person name="Tonouchi N."/>
        </authorList>
    </citation>
    <scope>NUCLEOTIDE SEQUENCE</scope>
    <source>
        <strain evidence="1">NBRC 109709</strain>
    </source>
</reference>
<dbReference type="Proteomes" id="UP001165121">
    <property type="component" value="Unassembled WGS sequence"/>
</dbReference>
<organism evidence="1 2">
    <name type="scientific">Phytophthora fragariaefolia</name>
    <dbReference type="NCBI Taxonomy" id="1490495"/>
    <lineage>
        <taxon>Eukaryota</taxon>
        <taxon>Sar</taxon>
        <taxon>Stramenopiles</taxon>
        <taxon>Oomycota</taxon>
        <taxon>Peronosporomycetes</taxon>
        <taxon>Peronosporales</taxon>
        <taxon>Peronosporaceae</taxon>
        <taxon>Phytophthora</taxon>
    </lineage>
</organism>
<accession>A0A9W6XA75</accession>
<evidence type="ECO:0000313" key="1">
    <source>
        <dbReference type="EMBL" id="GMF34478.1"/>
    </source>
</evidence>
<keyword evidence="2" id="KW-1185">Reference proteome</keyword>
<sequence>MPLDEILGGGECLPLITQHSHLRNADVVFSEAIGGGEGNIDIDVAVVWYNTPHYPPRRLDGQQSSDPRPAYCSSGTSFSIAYLATSTGMSCWIALAVSHEFSMS</sequence>
<dbReference type="EMBL" id="BSXT01000812">
    <property type="protein sequence ID" value="GMF34478.1"/>
    <property type="molecule type" value="Genomic_DNA"/>
</dbReference>
<dbReference type="AlphaFoldDB" id="A0A9W6XA75"/>